<comment type="subcellular location">
    <subcellularLocation>
        <location evidence="1">Nucleus</location>
    </subcellularLocation>
</comment>
<dbReference type="InParanoid" id="A0A6J3CNK7"/>
<dbReference type="GO" id="GO:0000981">
    <property type="term" value="F:DNA-binding transcription factor activity, RNA polymerase II-specific"/>
    <property type="evidence" value="ECO:0007669"/>
    <property type="project" value="TreeGrafter"/>
</dbReference>
<evidence type="ECO:0000256" key="1">
    <source>
        <dbReference type="ARBA" id="ARBA00004123"/>
    </source>
</evidence>
<dbReference type="Gene3D" id="3.30.160.60">
    <property type="entry name" value="Classic Zinc Finger"/>
    <property type="match status" value="13"/>
</dbReference>
<keyword evidence="9" id="KW-0804">Transcription</keyword>
<dbReference type="PROSITE" id="PS00028">
    <property type="entry name" value="ZINC_FINGER_C2H2_1"/>
    <property type="match status" value="13"/>
</dbReference>
<dbReference type="FunFam" id="3.30.160.60:FF:000446">
    <property type="entry name" value="Zinc finger protein"/>
    <property type="match status" value="2"/>
</dbReference>
<dbReference type="PROSITE" id="PS50157">
    <property type="entry name" value="ZINC_FINGER_C2H2_2"/>
    <property type="match status" value="13"/>
</dbReference>
<evidence type="ECO:0000256" key="2">
    <source>
        <dbReference type="ARBA" id="ARBA00006991"/>
    </source>
</evidence>
<dbReference type="FunFam" id="3.30.160.60:FF:000706">
    <property type="entry name" value="Zinc finger protein"/>
    <property type="match status" value="2"/>
</dbReference>
<organism evidence="14 15">
    <name type="scientific">Aythya fuligula</name>
    <name type="common">Tufted duck</name>
    <name type="synonym">Anas fuligula</name>
    <dbReference type="NCBI Taxonomy" id="219594"/>
    <lineage>
        <taxon>Eukaryota</taxon>
        <taxon>Metazoa</taxon>
        <taxon>Chordata</taxon>
        <taxon>Craniata</taxon>
        <taxon>Vertebrata</taxon>
        <taxon>Euteleostomi</taxon>
        <taxon>Archelosauria</taxon>
        <taxon>Archosauria</taxon>
        <taxon>Dinosauria</taxon>
        <taxon>Saurischia</taxon>
        <taxon>Theropoda</taxon>
        <taxon>Coelurosauria</taxon>
        <taxon>Aves</taxon>
        <taxon>Neognathae</taxon>
        <taxon>Galloanserae</taxon>
        <taxon>Anseriformes</taxon>
        <taxon>Anatidae</taxon>
        <taxon>Aythyinae</taxon>
        <taxon>Aythya</taxon>
    </lineage>
</organism>
<dbReference type="KEGG" id="aful:116486364"/>
<keyword evidence="7" id="KW-0805">Transcription regulation</keyword>
<evidence type="ECO:0000259" key="13">
    <source>
        <dbReference type="PROSITE" id="PS50157"/>
    </source>
</evidence>
<dbReference type="FunFam" id="3.30.160.60:FF:000506">
    <property type="entry name" value="Zinc finger protein 23"/>
    <property type="match status" value="1"/>
</dbReference>
<feature type="region of interest" description="Disordered" evidence="12">
    <location>
        <begin position="587"/>
        <end position="625"/>
    </location>
</feature>
<accession>A0A6J3CNK7</accession>
<keyword evidence="14" id="KW-1185">Reference proteome</keyword>
<feature type="compositionally biased region" description="Basic and acidic residues" evidence="12">
    <location>
        <begin position="587"/>
        <end position="603"/>
    </location>
</feature>
<keyword evidence="5 11" id="KW-0863">Zinc-finger</keyword>
<keyword evidence="4" id="KW-0677">Repeat</keyword>
<dbReference type="FunFam" id="3.30.160.60:FF:000038">
    <property type="entry name" value="Zinc finger protein 624"/>
    <property type="match status" value="1"/>
</dbReference>
<dbReference type="Proteomes" id="UP000504639">
    <property type="component" value="Chromosome 2"/>
</dbReference>
<dbReference type="FunFam" id="3.30.160.60:FF:000189">
    <property type="entry name" value="zinc finger protein 133 isoform X1"/>
    <property type="match status" value="1"/>
</dbReference>
<evidence type="ECO:0000256" key="11">
    <source>
        <dbReference type="PROSITE-ProRule" id="PRU00042"/>
    </source>
</evidence>
<feature type="domain" description="C2H2-type" evidence="13">
    <location>
        <begin position="181"/>
        <end position="208"/>
    </location>
</feature>
<feature type="domain" description="C2H2-type" evidence="13">
    <location>
        <begin position="125"/>
        <end position="152"/>
    </location>
</feature>
<dbReference type="PANTHER" id="PTHR14196">
    <property type="entry name" value="ODD-SKIPPED - RELATED"/>
    <property type="match status" value="1"/>
</dbReference>
<protein>
    <submittedName>
        <fullName evidence="15">Zinc finger protein 260-like</fullName>
    </submittedName>
</protein>
<feature type="domain" description="C2H2-type" evidence="13">
    <location>
        <begin position="565"/>
        <end position="592"/>
    </location>
</feature>
<dbReference type="InterPro" id="IPR013087">
    <property type="entry name" value="Znf_C2H2_type"/>
</dbReference>
<comment type="similarity">
    <text evidence="2">Belongs to the krueppel C2H2-type zinc-finger protein family.</text>
</comment>
<feature type="domain" description="C2H2-type" evidence="13">
    <location>
        <begin position="41"/>
        <end position="68"/>
    </location>
</feature>
<dbReference type="GO" id="GO:0000977">
    <property type="term" value="F:RNA polymerase II transcription regulatory region sequence-specific DNA binding"/>
    <property type="evidence" value="ECO:0007669"/>
    <property type="project" value="TreeGrafter"/>
</dbReference>
<dbReference type="RefSeq" id="XP_032038432.1">
    <property type="nucleotide sequence ID" value="XM_032182541.1"/>
</dbReference>
<evidence type="ECO:0000256" key="10">
    <source>
        <dbReference type="ARBA" id="ARBA00023242"/>
    </source>
</evidence>
<evidence type="ECO:0000256" key="7">
    <source>
        <dbReference type="ARBA" id="ARBA00023015"/>
    </source>
</evidence>
<name>A0A6J3CNK7_AYTFU</name>
<dbReference type="PANTHER" id="PTHR14196:SF12">
    <property type="entry name" value="ZINC FINGER PROTEIN 208-LIKE"/>
    <property type="match status" value="1"/>
</dbReference>
<feature type="compositionally biased region" description="Basic and acidic residues" evidence="12">
    <location>
        <begin position="400"/>
        <end position="420"/>
    </location>
</feature>
<keyword evidence="8" id="KW-0238">DNA-binding</keyword>
<feature type="domain" description="C2H2-type" evidence="13">
    <location>
        <begin position="69"/>
        <end position="96"/>
    </location>
</feature>
<feature type="domain" description="C2H2-type" evidence="13">
    <location>
        <begin position="13"/>
        <end position="40"/>
    </location>
</feature>
<keyword evidence="3" id="KW-0479">Metal-binding</keyword>
<dbReference type="FunFam" id="3.30.160.60:FF:000178">
    <property type="entry name" value="Zinc finger protein 14 homolog"/>
    <property type="match status" value="1"/>
</dbReference>
<feature type="domain" description="C2H2-type" evidence="13">
    <location>
        <begin position="481"/>
        <end position="508"/>
    </location>
</feature>
<feature type="domain" description="C2H2-type" evidence="13">
    <location>
        <begin position="426"/>
        <end position="453"/>
    </location>
</feature>
<proteinExistence type="inferred from homology"/>
<evidence type="ECO:0000256" key="12">
    <source>
        <dbReference type="SAM" id="MobiDB-lite"/>
    </source>
</evidence>
<dbReference type="SMART" id="SM00355">
    <property type="entry name" value="ZnF_C2H2"/>
    <property type="match status" value="13"/>
</dbReference>
<dbReference type="SUPFAM" id="SSF57667">
    <property type="entry name" value="beta-beta-alpha zinc fingers"/>
    <property type="match status" value="7"/>
</dbReference>
<feature type="domain" description="C2H2-type" evidence="13">
    <location>
        <begin position="97"/>
        <end position="124"/>
    </location>
</feature>
<dbReference type="GO" id="GO:0005634">
    <property type="term" value="C:nucleus"/>
    <property type="evidence" value="ECO:0007669"/>
    <property type="project" value="UniProtKB-SubCell"/>
</dbReference>
<evidence type="ECO:0000313" key="14">
    <source>
        <dbReference type="Proteomes" id="UP000504639"/>
    </source>
</evidence>
<evidence type="ECO:0000313" key="15">
    <source>
        <dbReference type="RefSeq" id="XP_032038432.1"/>
    </source>
</evidence>
<evidence type="ECO:0000256" key="5">
    <source>
        <dbReference type="ARBA" id="ARBA00022771"/>
    </source>
</evidence>
<feature type="domain" description="C2H2-type" evidence="13">
    <location>
        <begin position="153"/>
        <end position="180"/>
    </location>
</feature>
<dbReference type="AlphaFoldDB" id="A0A6J3CNK7"/>
<reference evidence="15" key="1">
    <citation type="submission" date="2025-08" db="UniProtKB">
        <authorList>
            <consortium name="RefSeq"/>
        </authorList>
    </citation>
    <scope>IDENTIFICATION</scope>
    <source>
        <tissue evidence="15">Lung</tissue>
    </source>
</reference>
<evidence type="ECO:0000256" key="4">
    <source>
        <dbReference type="ARBA" id="ARBA00022737"/>
    </source>
</evidence>
<evidence type="ECO:0000256" key="9">
    <source>
        <dbReference type="ARBA" id="ARBA00023163"/>
    </source>
</evidence>
<keyword evidence="10" id="KW-0539">Nucleus</keyword>
<dbReference type="GeneID" id="116486364"/>
<sequence length="625" mass="71437">MRDLVKSVVLKTHVCQECGKSFSKKGNLKRHQRIHTAEELFTCGECGRRFTTRGHLTTHQSIHTGERPFRCGQCGRCFRLEICLAAHQKTHAKGGPYLCARCGKSLSTKIYFSIHMRTHTEKRPFACTECGKSFVKKGTLTAHKEIHKREKPFKCPDCSRCFGQSATLLAHQKIHLRGGPFICTECGKSLSTKRYFNVHQRNHAKQKSLEGHINGVSLQVIQIKEESDFAFKSEETVLEYMLYEGGGAQGCSAPRNPSDPKSPPWKTQTKEEPSDDTENITAIACQKPYIKEEPEENVDYRKLFDPKIPVMALPERQVKKEGDADGQHDWEVPVAGNRVLQVKEEPQESIEFGIHCRQRPNFSAIQRIQIKEEAGVEADHQQCQSPREKPKKCSQPTKEGILETQEKSKSKKDLPMKGAPKGERIFPCPECGKSFNQKSNLTRHRKIHTSEGPYKCSECGESFRMNRKLIRHQRLHMSEPFKCTECGKSFTQRSNLVRHQRIHTKEEPYQCPECEKTFNQKANLFRHQTIHVRMGPCKCTKCGKCFPQKRHLIKHQLLHSRGGAYKCGACGKRYRLKKYLRRHQKIHAREGSAPHAKHGEDMRTGGGPHHMEQGALVPMQSEEES</sequence>
<feature type="domain" description="C2H2-type" evidence="13">
    <location>
        <begin position="509"/>
        <end position="536"/>
    </location>
</feature>
<evidence type="ECO:0000256" key="3">
    <source>
        <dbReference type="ARBA" id="ARBA00022723"/>
    </source>
</evidence>
<keyword evidence="6" id="KW-0862">Zinc</keyword>
<evidence type="ECO:0000256" key="6">
    <source>
        <dbReference type="ARBA" id="ARBA00022833"/>
    </source>
</evidence>
<dbReference type="FunFam" id="3.30.160.60:FF:000646">
    <property type="entry name" value="Myeloid zinc finger 1"/>
    <property type="match status" value="1"/>
</dbReference>
<feature type="region of interest" description="Disordered" evidence="12">
    <location>
        <begin position="249"/>
        <end position="279"/>
    </location>
</feature>
<gene>
    <name evidence="15" type="primary">LOC116486364</name>
</gene>
<feature type="region of interest" description="Disordered" evidence="12">
    <location>
        <begin position="376"/>
        <end position="420"/>
    </location>
</feature>
<evidence type="ECO:0000256" key="8">
    <source>
        <dbReference type="ARBA" id="ARBA00023125"/>
    </source>
</evidence>
<dbReference type="InterPro" id="IPR036236">
    <property type="entry name" value="Znf_C2H2_sf"/>
</dbReference>
<feature type="domain" description="C2H2-type" evidence="13">
    <location>
        <begin position="537"/>
        <end position="560"/>
    </location>
</feature>
<dbReference type="GO" id="GO:0008270">
    <property type="term" value="F:zinc ion binding"/>
    <property type="evidence" value="ECO:0007669"/>
    <property type="project" value="UniProtKB-KW"/>
</dbReference>
<dbReference type="FunFam" id="3.30.160.60:FF:000759">
    <property type="entry name" value="zinc finger protein 16"/>
    <property type="match status" value="1"/>
</dbReference>
<feature type="domain" description="C2H2-type" evidence="13">
    <location>
        <begin position="454"/>
        <end position="481"/>
    </location>
</feature>
<dbReference type="InterPro" id="IPR050717">
    <property type="entry name" value="C2H2-ZF_Transcription_Reg"/>
</dbReference>
<dbReference type="FunFam" id="3.30.160.60:FF:000355">
    <property type="entry name" value="zinc finger and SCAN domain-containing protein 20 isoform X1"/>
    <property type="match status" value="1"/>
</dbReference>
<dbReference type="FunFam" id="3.30.160.60:FF:000710">
    <property type="entry name" value="Zinc finger protein 768"/>
    <property type="match status" value="1"/>
</dbReference>
<dbReference type="Pfam" id="PF00096">
    <property type="entry name" value="zf-C2H2"/>
    <property type="match status" value="12"/>
</dbReference>